<keyword evidence="4 5" id="KW-0687">Ribonucleoprotein</keyword>
<dbReference type="PROSITE" id="PS00700">
    <property type="entry name" value="RIBOSOMAL_L6_2"/>
    <property type="match status" value="1"/>
</dbReference>
<dbReference type="Gene3D" id="3.90.930.12">
    <property type="entry name" value="Ribosomal protein L6, alpha-beta domain"/>
    <property type="match status" value="2"/>
</dbReference>
<accession>A0A520KYH8</accession>
<dbReference type="InterPro" id="IPR020040">
    <property type="entry name" value="Ribosomal_uL6_a/b-dom"/>
</dbReference>
<dbReference type="InterPro" id="IPR019907">
    <property type="entry name" value="Ribosomal_uL6_arc"/>
</dbReference>
<gene>
    <name evidence="5" type="primary">rpl6</name>
    <name evidence="7" type="ORF">EF807_01015</name>
</gene>
<keyword evidence="1 5" id="KW-0699">rRNA-binding</keyword>
<protein>
    <recommendedName>
        <fullName evidence="5">Large ribosomal subunit protein uL6</fullName>
    </recommendedName>
</protein>
<dbReference type="GO" id="GO:0019843">
    <property type="term" value="F:rRNA binding"/>
    <property type="evidence" value="ECO:0007669"/>
    <property type="project" value="UniProtKB-UniRule"/>
</dbReference>
<comment type="caution">
    <text evidence="7">The sequence shown here is derived from an EMBL/GenBank/DDBJ whole genome shotgun (WGS) entry which is preliminary data.</text>
</comment>
<organism evidence="7 8">
    <name type="scientific">Candidatus Methanolliviera hydrocarbonicum</name>
    <dbReference type="NCBI Taxonomy" id="2491085"/>
    <lineage>
        <taxon>Archaea</taxon>
        <taxon>Methanobacteriati</taxon>
        <taxon>Methanobacteriota</taxon>
        <taxon>Candidatus Methanoliparia</taxon>
        <taxon>Candidatus Methanoliparales</taxon>
        <taxon>Candidatus Methanollivieraceae</taxon>
        <taxon>Candidatus Methanolliviera</taxon>
    </lineage>
</organism>
<evidence type="ECO:0000259" key="6">
    <source>
        <dbReference type="Pfam" id="PF00347"/>
    </source>
</evidence>
<comment type="similarity">
    <text evidence="5">Belongs to the universal ribosomal protein uL6 family.</text>
</comment>
<dbReference type="InterPro" id="IPR002359">
    <property type="entry name" value="Ribosomal_uL6_CS2"/>
</dbReference>
<evidence type="ECO:0000256" key="4">
    <source>
        <dbReference type="ARBA" id="ARBA00023274"/>
    </source>
</evidence>
<dbReference type="HAMAP" id="MF_01365_A">
    <property type="entry name" value="Ribosomal_uL6_A"/>
    <property type="match status" value="1"/>
</dbReference>
<dbReference type="GO" id="GO:0002181">
    <property type="term" value="P:cytoplasmic translation"/>
    <property type="evidence" value="ECO:0007669"/>
    <property type="project" value="TreeGrafter"/>
</dbReference>
<name>A0A520KYH8_9EURY</name>
<sequence length="172" mass="19468">MRRELNIPGDVEITIDKDEVEVKGPKGALKERLFYIGVEIFKEDTKIIVSTQKSKKEDRSIIGTFASHINNMMVGITRGFEYKLKVVYAHFPIQLELKEDKLVINNFLGEKKSRVAKIVGDAKVKIDKDIITVTGAAKEEVGQTAANMEQSTKIKRRDPRVFQDGIYLISRG</sequence>
<dbReference type="InterPro" id="IPR000702">
    <property type="entry name" value="Ribosomal_uL6-like"/>
</dbReference>
<keyword evidence="3 5" id="KW-0689">Ribosomal protein</keyword>
<keyword evidence="2 5" id="KW-0694">RNA-binding</keyword>
<dbReference type="Pfam" id="PF00347">
    <property type="entry name" value="Ribosomal_L6"/>
    <property type="match status" value="2"/>
</dbReference>
<dbReference type="AlphaFoldDB" id="A0A520KYH8"/>
<proteinExistence type="inferred from homology"/>
<dbReference type="NCBIfam" id="TIGR03653">
    <property type="entry name" value="uL6_arch"/>
    <property type="match status" value="1"/>
</dbReference>
<evidence type="ECO:0000256" key="2">
    <source>
        <dbReference type="ARBA" id="ARBA00022884"/>
    </source>
</evidence>
<dbReference type="FunFam" id="3.90.930.12:FF:000008">
    <property type="entry name" value="50S ribosomal protein L6"/>
    <property type="match status" value="1"/>
</dbReference>
<dbReference type="PANTHER" id="PTHR11655:SF16">
    <property type="entry name" value="60S RIBOSOMAL PROTEIN L9"/>
    <property type="match status" value="1"/>
</dbReference>
<dbReference type="PIRSF" id="PIRSF002162">
    <property type="entry name" value="Ribosomal_L6"/>
    <property type="match status" value="1"/>
</dbReference>
<dbReference type="InterPro" id="IPR036789">
    <property type="entry name" value="Ribosomal_uL6-like_a/b-dom_sf"/>
</dbReference>
<evidence type="ECO:0000313" key="8">
    <source>
        <dbReference type="Proteomes" id="UP000320766"/>
    </source>
</evidence>
<reference evidence="7 8" key="1">
    <citation type="journal article" date="2019" name="Nat. Microbiol.">
        <title>Wide diversity of methane and short-chain alkane metabolisms in uncultured archaea.</title>
        <authorList>
            <person name="Borrel G."/>
            <person name="Adam P.S."/>
            <person name="McKay L.J."/>
            <person name="Chen L.X."/>
            <person name="Sierra-Garcia I.N."/>
            <person name="Sieber C.M."/>
            <person name="Letourneur Q."/>
            <person name="Ghozlane A."/>
            <person name="Andersen G.L."/>
            <person name="Li W.J."/>
            <person name="Hallam S.J."/>
            <person name="Muyzer G."/>
            <person name="de Oliveira V.M."/>
            <person name="Inskeep W.P."/>
            <person name="Banfield J.F."/>
            <person name="Gribaldo S."/>
        </authorList>
    </citation>
    <scope>NUCLEOTIDE SEQUENCE [LARGE SCALE GENOMIC DNA]</scope>
    <source>
        <strain evidence="7">NM1b</strain>
    </source>
</reference>
<evidence type="ECO:0000256" key="5">
    <source>
        <dbReference type="HAMAP-Rule" id="MF_01365"/>
    </source>
</evidence>
<feature type="domain" description="Large ribosomal subunit protein uL6 alpha-beta" evidence="6">
    <location>
        <begin position="91"/>
        <end position="165"/>
    </location>
</feature>
<dbReference type="EMBL" id="RXIL01000019">
    <property type="protein sequence ID" value="RZN73098.1"/>
    <property type="molecule type" value="Genomic_DNA"/>
</dbReference>
<dbReference type="NCBIfam" id="NF004037">
    <property type="entry name" value="PRK05518.1"/>
    <property type="match status" value="1"/>
</dbReference>
<evidence type="ECO:0000256" key="1">
    <source>
        <dbReference type="ARBA" id="ARBA00022730"/>
    </source>
</evidence>
<dbReference type="SUPFAM" id="SSF56053">
    <property type="entry name" value="Ribosomal protein L6"/>
    <property type="match status" value="2"/>
</dbReference>
<evidence type="ECO:0000256" key="3">
    <source>
        <dbReference type="ARBA" id="ARBA00022980"/>
    </source>
</evidence>
<dbReference type="GO" id="GO:0003735">
    <property type="term" value="F:structural constituent of ribosome"/>
    <property type="evidence" value="ECO:0007669"/>
    <property type="project" value="UniProtKB-UniRule"/>
</dbReference>
<feature type="domain" description="Large ribosomal subunit protein uL6 alpha-beta" evidence="6">
    <location>
        <begin position="7"/>
        <end position="79"/>
    </location>
</feature>
<dbReference type="GO" id="GO:0022625">
    <property type="term" value="C:cytosolic large ribosomal subunit"/>
    <property type="evidence" value="ECO:0007669"/>
    <property type="project" value="UniProtKB-UniRule"/>
</dbReference>
<comment type="function">
    <text evidence="5">This protein binds to the 23S rRNA, and is important in its secondary structure. It is located near the subunit interface in the base of the L7/L12 stalk, and near the tRNA binding site of the peptidyltransferase center.</text>
</comment>
<dbReference type="Proteomes" id="UP000320766">
    <property type="component" value="Unassembled WGS sequence"/>
</dbReference>
<evidence type="ECO:0000313" key="7">
    <source>
        <dbReference type="EMBL" id="RZN73098.1"/>
    </source>
</evidence>
<comment type="subunit">
    <text evidence="5">Part of the 50S ribosomal subunit.</text>
</comment>
<dbReference type="PANTHER" id="PTHR11655">
    <property type="entry name" value="60S/50S RIBOSOMAL PROTEIN L6/L9"/>
    <property type="match status" value="1"/>
</dbReference>